<protein>
    <submittedName>
        <fullName evidence="1">Uncharacterized protein</fullName>
    </submittedName>
</protein>
<evidence type="ECO:0000313" key="2">
    <source>
        <dbReference type="Proteomes" id="UP001174936"/>
    </source>
</evidence>
<comment type="caution">
    <text evidence="1">The sequence shown here is derived from an EMBL/GenBank/DDBJ whole genome shotgun (WGS) entry which is preliminary data.</text>
</comment>
<accession>A0AA39Y513</accession>
<reference evidence="1" key="1">
    <citation type="submission" date="2023-06" db="EMBL/GenBank/DDBJ databases">
        <title>Genome-scale phylogeny and comparative genomics of the fungal order Sordariales.</title>
        <authorList>
            <consortium name="Lawrence Berkeley National Laboratory"/>
            <person name="Hensen N."/>
            <person name="Bonometti L."/>
            <person name="Westerberg I."/>
            <person name="Brannstrom I.O."/>
            <person name="Guillou S."/>
            <person name="Cros-Aarteil S."/>
            <person name="Calhoun S."/>
            <person name="Haridas S."/>
            <person name="Kuo A."/>
            <person name="Mondo S."/>
            <person name="Pangilinan J."/>
            <person name="Riley R."/>
            <person name="Labutti K."/>
            <person name="Andreopoulos B."/>
            <person name="Lipzen A."/>
            <person name="Chen C."/>
            <person name="Yanf M."/>
            <person name="Daum C."/>
            <person name="Ng V."/>
            <person name="Clum A."/>
            <person name="Steindorff A."/>
            <person name="Ohm R."/>
            <person name="Martin F."/>
            <person name="Silar P."/>
            <person name="Natvig D."/>
            <person name="Lalanne C."/>
            <person name="Gautier V."/>
            <person name="Ament-Velasquez S.L."/>
            <person name="Kruys A."/>
            <person name="Hutchinson M.I."/>
            <person name="Powell A.J."/>
            <person name="Barry K."/>
            <person name="Miller A.N."/>
            <person name="Grigoriev I.V."/>
            <person name="Debuchy R."/>
            <person name="Gladieux P."/>
            <person name="Thoren M.H."/>
            <person name="Johannesson H."/>
        </authorList>
    </citation>
    <scope>NUCLEOTIDE SEQUENCE</scope>
    <source>
        <strain evidence="1">SMH2532-1</strain>
    </source>
</reference>
<proteinExistence type="predicted"/>
<gene>
    <name evidence="1" type="ORF">B0T16DRAFT_390640</name>
</gene>
<evidence type="ECO:0000313" key="1">
    <source>
        <dbReference type="EMBL" id="KAK0646156.1"/>
    </source>
</evidence>
<dbReference type="AlphaFoldDB" id="A0AA39Y513"/>
<dbReference type="EMBL" id="JAULSV010000004">
    <property type="protein sequence ID" value="KAK0646156.1"/>
    <property type="molecule type" value="Genomic_DNA"/>
</dbReference>
<name>A0AA39Y513_9PEZI</name>
<sequence>MAAPRRDSLRRTVSSSVDSRSVITRASGWTQRLVIPVTKAEMESHGRTPRSPITPVGPMEVRVYGTKVFGRGEPVRGGEWRPGHAGQNCAGPSCEGLAWYGLGGLSVAGITALVSRWSGARCRHHKRGRGKLWVDDQDWTATTPSVNYLSMTEGGN</sequence>
<organism evidence="1 2">
    <name type="scientific">Cercophora newfieldiana</name>
    <dbReference type="NCBI Taxonomy" id="92897"/>
    <lineage>
        <taxon>Eukaryota</taxon>
        <taxon>Fungi</taxon>
        <taxon>Dikarya</taxon>
        <taxon>Ascomycota</taxon>
        <taxon>Pezizomycotina</taxon>
        <taxon>Sordariomycetes</taxon>
        <taxon>Sordariomycetidae</taxon>
        <taxon>Sordariales</taxon>
        <taxon>Lasiosphaeriaceae</taxon>
        <taxon>Cercophora</taxon>
    </lineage>
</organism>
<dbReference type="Proteomes" id="UP001174936">
    <property type="component" value="Unassembled WGS sequence"/>
</dbReference>
<keyword evidence="2" id="KW-1185">Reference proteome</keyword>